<dbReference type="Pfam" id="PF00196">
    <property type="entry name" value="GerE"/>
    <property type="match status" value="1"/>
</dbReference>
<evidence type="ECO:0000256" key="3">
    <source>
        <dbReference type="ARBA" id="ARBA00023125"/>
    </source>
</evidence>
<dbReference type="OrthoDB" id="9808843at2"/>
<proteinExistence type="predicted"/>
<keyword evidence="3 8" id="KW-0238">DNA-binding</keyword>
<dbReference type="KEGG" id="aab:A4R43_11645"/>
<evidence type="ECO:0000313" key="8">
    <source>
        <dbReference type="EMBL" id="AXB48413.1"/>
    </source>
</evidence>
<dbReference type="Proteomes" id="UP000250434">
    <property type="component" value="Chromosome"/>
</dbReference>
<dbReference type="PROSITE" id="PS00622">
    <property type="entry name" value="HTH_LUXR_1"/>
    <property type="match status" value="1"/>
</dbReference>
<dbReference type="AlphaFoldDB" id="A0A344LK39"/>
<dbReference type="InterPro" id="IPR039420">
    <property type="entry name" value="WalR-like"/>
</dbReference>
<dbReference type="GO" id="GO:0000160">
    <property type="term" value="P:phosphorelay signal transduction system"/>
    <property type="evidence" value="ECO:0007669"/>
    <property type="project" value="InterPro"/>
</dbReference>
<dbReference type="PANTHER" id="PTHR43214">
    <property type="entry name" value="TWO-COMPONENT RESPONSE REGULATOR"/>
    <property type="match status" value="1"/>
</dbReference>
<dbReference type="Gene3D" id="3.40.50.2300">
    <property type="match status" value="1"/>
</dbReference>
<reference evidence="8 9" key="1">
    <citation type="submission" date="2016-04" db="EMBL/GenBank/DDBJ databases">
        <title>Complete genome sequence and analysis of deep-sea sediment isolate, Amycolatopsis sp. WP1.</title>
        <authorList>
            <person name="Wang H."/>
            <person name="Chen S."/>
            <person name="Wu Q."/>
        </authorList>
    </citation>
    <scope>NUCLEOTIDE SEQUENCE [LARGE SCALE GENOMIC DNA]</scope>
    <source>
        <strain evidence="8 9">WP1</strain>
    </source>
</reference>
<dbReference type="SUPFAM" id="SSF46894">
    <property type="entry name" value="C-terminal effector domain of the bipartite response regulators"/>
    <property type="match status" value="1"/>
</dbReference>
<dbReference type="PRINTS" id="PR00038">
    <property type="entry name" value="HTHLUXR"/>
</dbReference>
<dbReference type="CDD" id="cd17535">
    <property type="entry name" value="REC_NarL-like"/>
    <property type="match status" value="1"/>
</dbReference>
<keyword evidence="1 5" id="KW-0597">Phosphoprotein</keyword>
<accession>A0A344LK39</accession>
<dbReference type="InterPro" id="IPR011006">
    <property type="entry name" value="CheY-like_superfamily"/>
</dbReference>
<organism evidence="8 9">
    <name type="scientific">Amycolatopsis albispora</name>
    <dbReference type="NCBI Taxonomy" id="1804986"/>
    <lineage>
        <taxon>Bacteria</taxon>
        <taxon>Bacillati</taxon>
        <taxon>Actinomycetota</taxon>
        <taxon>Actinomycetes</taxon>
        <taxon>Pseudonocardiales</taxon>
        <taxon>Pseudonocardiaceae</taxon>
        <taxon>Amycolatopsis</taxon>
    </lineage>
</organism>
<evidence type="ECO:0000259" key="6">
    <source>
        <dbReference type="PROSITE" id="PS50043"/>
    </source>
</evidence>
<evidence type="ECO:0000256" key="4">
    <source>
        <dbReference type="ARBA" id="ARBA00023163"/>
    </source>
</evidence>
<dbReference type="GO" id="GO:0003677">
    <property type="term" value="F:DNA binding"/>
    <property type="evidence" value="ECO:0007669"/>
    <property type="project" value="UniProtKB-KW"/>
</dbReference>
<name>A0A344LK39_9PSEU</name>
<dbReference type="SUPFAM" id="SSF52172">
    <property type="entry name" value="CheY-like"/>
    <property type="match status" value="1"/>
</dbReference>
<dbReference type="InterPro" id="IPR058245">
    <property type="entry name" value="NreC/VraR/RcsB-like_REC"/>
</dbReference>
<dbReference type="GO" id="GO:0006355">
    <property type="term" value="P:regulation of DNA-templated transcription"/>
    <property type="evidence" value="ECO:0007669"/>
    <property type="project" value="InterPro"/>
</dbReference>
<gene>
    <name evidence="8" type="ORF">A4R43_11645</name>
</gene>
<evidence type="ECO:0000259" key="7">
    <source>
        <dbReference type="PROSITE" id="PS50110"/>
    </source>
</evidence>
<keyword evidence="2" id="KW-0805">Transcription regulation</keyword>
<dbReference type="InterPro" id="IPR016032">
    <property type="entry name" value="Sig_transdc_resp-reg_C-effctor"/>
</dbReference>
<dbReference type="SMART" id="SM00421">
    <property type="entry name" value="HTH_LUXR"/>
    <property type="match status" value="1"/>
</dbReference>
<feature type="modified residue" description="4-aspartylphosphate" evidence="5">
    <location>
        <position position="55"/>
    </location>
</feature>
<feature type="domain" description="Response regulatory" evidence="7">
    <location>
        <begin position="4"/>
        <end position="120"/>
    </location>
</feature>
<sequence length="232" mass="25040">MTHRVLICDDQALMRGGLRMVVSSAPDLTVAGEAENGQRAVELAAELRPDLVLMDVRMPVLDGVRATELICAADREVKVLMLTTFDLDEYVLAATRAGAGGFLLKDAGGEEMLVAMRAVLRGDRVLAPSVIDRMMARELAGPPRREPDPKLSRLTGREREVLVLVARGLNNAEIAGRLFISVTTVKTHLTRILAKLELRDRLQAVVFAHDNGLAGLAATNLTPDSGGPTTKK</sequence>
<dbReference type="PANTHER" id="PTHR43214:SF24">
    <property type="entry name" value="TRANSCRIPTIONAL REGULATORY PROTEIN NARL-RELATED"/>
    <property type="match status" value="1"/>
</dbReference>
<feature type="domain" description="HTH luxR-type" evidence="6">
    <location>
        <begin position="147"/>
        <end position="212"/>
    </location>
</feature>
<dbReference type="PROSITE" id="PS50110">
    <property type="entry name" value="RESPONSE_REGULATORY"/>
    <property type="match status" value="1"/>
</dbReference>
<protein>
    <submittedName>
        <fullName evidence="8">DNA-binding response regulator</fullName>
    </submittedName>
</protein>
<evidence type="ECO:0000256" key="1">
    <source>
        <dbReference type="ARBA" id="ARBA00022553"/>
    </source>
</evidence>
<dbReference type="InterPro" id="IPR001789">
    <property type="entry name" value="Sig_transdc_resp-reg_receiver"/>
</dbReference>
<evidence type="ECO:0000256" key="2">
    <source>
        <dbReference type="ARBA" id="ARBA00023015"/>
    </source>
</evidence>
<dbReference type="Pfam" id="PF00072">
    <property type="entry name" value="Response_reg"/>
    <property type="match status" value="1"/>
</dbReference>
<dbReference type="InterPro" id="IPR000792">
    <property type="entry name" value="Tscrpt_reg_LuxR_C"/>
</dbReference>
<evidence type="ECO:0000256" key="5">
    <source>
        <dbReference type="PROSITE-ProRule" id="PRU00169"/>
    </source>
</evidence>
<dbReference type="SMART" id="SM00448">
    <property type="entry name" value="REC"/>
    <property type="match status" value="1"/>
</dbReference>
<dbReference type="RefSeq" id="WP_113697512.1">
    <property type="nucleotide sequence ID" value="NZ_CP015163.1"/>
</dbReference>
<dbReference type="CDD" id="cd06170">
    <property type="entry name" value="LuxR_C_like"/>
    <property type="match status" value="1"/>
</dbReference>
<dbReference type="EMBL" id="CP015163">
    <property type="protein sequence ID" value="AXB48413.1"/>
    <property type="molecule type" value="Genomic_DNA"/>
</dbReference>
<dbReference type="PROSITE" id="PS50043">
    <property type="entry name" value="HTH_LUXR_2"/>
    <property type="match status" value="1"/>
</dbReference>
<keyword evidence="9" id="KW-1185">Reference proteome</keyword>
<keyword evidence="4" id="KW-0804">Transcription</keyword>
<evidence type="ECO:0000313" key="9">
    <source>
        <dbReference type="Proteomes" id="UP000250434"/>
    </source>
</evidence>